<name>A0A2D4NY63_MICSU</name>
<protein>
    <submittedName>
        <fullName evidence="1">Uncharacterized protein</fullName>
    </submittedName>
</protein>
<dbReference type="EMBL" id="IACN01028517">
    <property type="protein sequence ID" value="LAB49893.1"/>
    <property type="molecule type" value="Transcribed_RNA"/>
</dbReference>
<organism evidence="1">
    <name type="scientific">Micrurus surinamensis</name>
    <name type="common">Surinam coral snake</name>
    <dbReference type="NCBI Taxonomy" id="129470"/>
    <lineage>
        <taxon>Eukaryota</taxon>
        <taxon>Metazoa</taxon>
        <taxon>Chordata</taxon>
        <taxon>Craniata</taxon>
        <taxon>Vertebrata</taxon>
        <taxon>Euteleostomi</taxon>
        <taxon>Lepidosauria</taxon>
        <taxon>Squamata</taxon>
        <taxon>Bifurcata</taxon>
        <taxon>Unidentata</taxon>
        <taxon>Episquamata</taxon>
        <taxon>Toxicofera</taxon>
        <taxon>Serpentes</taxon>
        <taxon>Colubroidea</taxon>
        <taxon>Elapidae</taxon>
        <taxon>Elapinae</taxon>
        <taxon>Micrurus</taxon>
    </lineage>
</organism>
<dbReference type="AlphaFoldDB" id="A0A2D4NY63"/>
<sequence>MFVGSERSESHIVGAAKLRRSALRGRRRDCNSPAESWGFFLLCKEKRQPKDGCHEAGTVDDHLSTVQEQTGEQCVNWGREYFQLKFDPKEIQGNYLLRTIC</sequence>
<evidence type="ECO:0000313" key="1">
    <source>
        <dbReference type="EMBL" id="LAB49893.1"/>
    </source>
</evidence>
<proteinExistence type="predicted"/>
<reference evidence="1" key="2">
    <citation type="submission" date="2017-11" db="EMBL/GenBank/DDBJ databases">
        <title>Coralsnake Venomics: Analyses of Venom Gland Transcriptomes and Proteomes of Six Brazilian Taxa.</title>
        <authorList>
            <person name="Aird S.D."/>
            <person name="Jorge da Silva N."/>
            <person name="Qiu L."/>
            <person name="Villar-Briones A."/>
            <person name="Aparecida-Saddi V."/>
            <person name="Campos-Telles M.P."/>
            <person name="Grau M."/>
            <person name="Mikheyev A.S."/>
        </authorList>
    </citation>
    <scope>NUCLEOTIDE SEQUENCE</scope>
    <source>
        <tissue evidence="1">Venom_gland</tissue>
    </source>
</reference>
<accession>A0A2D4NY63</accession>
<reference evidence="1" key="1">
    <citation type="submission" date="2017-07" db="EMBL/GenBank/DDBJ databases">
        <authorList>
            <person name="Mikheyev A."/>
            <person name="Grau M."/>
        </authorList>
    </citation>
    <scope>NUCLEOTIDE SEQUENCE</scope>
    <source>
        <tissue evidence="1">Venom_gland</tissue>
    </source>
</reference>